<dbReference type="InterPro" id="IPR022409">
    <property type="entry name" value="PKD/Chitinase_dom"/>
</dbReference>
<proteinExistence type="predicted"/>
<evidence type="ECO:0000313" key="3">
    <source>
        <dbReference type="EMBL" id="BES81131.1"/>
    </source>
</evidence>
<dbReference type="InterPro" id="IPR000601">
    <property type="entry name" value="PKD_dom"/>
</dbReference>
<feature type="domain" description="PKD" evidence="2">
    <location>
        <begin position="486"/>
        <end position="567"/>
    </location>
</feature>
<evidence type="ECO:0000256" key="1">
    <source>
        <dbReference type="SAM" id="MobiDB-lite"/>
    </source>
</evidence>
<dbReference type="InterPro" id="IPR011050">
    <property type="entry name" value="Pectin_lyase_fold/virulence"/>
</dbReference>
<reference evidence="3 4" key="1">
    <citation type="submission" date="2023-09" db="EMBL/GenBank/DDBJ databases">
        <title>Pyrofollis japonicus gen. nov. sp. nov., a novel member of the family Pyrodictiaceae isolated from the Iheya North hydrothermal field.</title>
        <authorList>
            <person name="Miyazaki U."/>
            <person name="Sanari M."/>
            <person name="Tame A."/>
            <person name="Kitajima M."/>
            <person name="Okamoto A."/>
            <person name="Sawayama S."/>
            <person name="Miyazaki J."/>
            <person name="Takai K."/>
            <person name="Nakagawa S."/>
        </authorList>
    </citation>
    <scope>NUCLEOTIDE SEQUENCE [LARGE SCALE GENOMIC DNA]</scope>
    <source>
        <strain evidence="3 4">AV2</strain>
    </source>
</reference>
<dbReference type="Pfam" id="PF18911">
    <property type="entry name" value="PKD_4"/>
    <property type="match status" value="1"/>
</dbReference>
<dbReference type="SMART" id="SM00089">
    <property type="entry name" value="PKD"/>
    <property type="match status" value="1"/>
</dbReference>
<name>A0ABN6ZLJ4_9CREN</name>
<evidence type="ECO:0000259" key="2">
    <source>
        <dbReference type="PROSITE" id="PS50093"/>
    </source>
</evidence>
<dbReference type="CDD" id="cd00146">
    <property type="entry name" value="PKD"/>
    <property type="match status" value="1"/>
</dbReference>
<gene>
    <name evidence="3" type="ORF">PABY_06980</name>
</gene>
<dbReference type="EMBL" id="AP028907">
    <property type="protein sequence ID" value="BES81131.1"/>
    <property type="molecule type" value="Genomic_DNA"/>
</dbReference>
<dbReference type="Proteomes" id="UP001341135">
    <property type="component" value="Chromosome"/>
</dbReference>
<evidence type="ECO:0000313" key="4">
    <source>
        <dbReference type="Proteomes" id="UP001341135"/>
    </source>
</evidence>
<dbReference type="PROSITE" id="PS50093">
    <property type="entry name" value="PKD"/>
    <property type="match status" value="1"/>
</dbReference>
<dbReference type="InterPro" id="IPR035986">
    <property type="entry name" value="PKD_dom_sf"/>
</dbReference>
<protein>
    <recommendedName>
        <fullName evidence="2">PKD domain-containing protein</fullName>
    </recommendedName>
</protein>
<accession>A0ABN6ZLJ4</accession>
<dbReference type="InterPro" id="IPR013783">
    <property type="entry name" value="Ig-like_fold"/>
</dbReference>
<dbReference type="Gene3D" id="2.60.40.10">
    <property type="entry name" value="Immunoglobulins"/>
    <property type="match status" value="2"/>
</dbReference>
<keyword evidence="4" id="KW-1185">Reference proteome</keyword>
<feature type="region of interest" description="Disordered" evidence="1">
    <location>
        <begin position="1230"/>
        <end position="1254"/>
    </location>
</feature>
<organism evidence="3 4">
    <name type="scientific">Pyrodictium abyssi</name>
    <dbReference type="NCBI Taxonomy" id="54256"/>
    <lineage>
        <taxon>Archaea</taxon>
        <taxon>Thermoproteota</taxon>
        <taxon>Thermoprotei</taxon>
        <taxon>Desulfurococcales</taxon>
        <taxon>Pyrodictiaceae</taxon>
        <taxon>Pyrodictium</taxon>
    </lineage>
</organism>
<dbReference type="SUPFAM" id="SSF51126">
    <property type="entry name" value="Pectin lyase-like"/>
    <property type="match status" value="1"/>
</dbReference>
<sequence length="1254" mass="133997">MSILLVLYLVSLAGWVWGAAGAEASPTPIDRDIIVNTVLTREGSPYIITRDIRIKAEVRIEDGVVLIFAPGVTVTVDRGVILAEGKPGSPVTLVGRGTLVVTGSVLVFKNVVVEDGLEFTGLTESNVTFTDSVIRGGLSFKAAYRSVYNSTVALDNVTIVGDFRVESLGLGNETSAVYQSEITLSRVNATGEFVVHSYATGLQVKVPIRYNITTGNTTVTVTSYKLVPAVMYGVYESRISISDSVFSGLSVVVDRSYAGEGAALFRSSLVLERVRLGSVVVEGPEGLLSSWMSITDSTLEGLTIHGYGLYNGTSSGRGLDQSSLVASNTVMGRVLVRGESIADNWVREDWGLYGQSTVMRIYRCQLESLIIDGEKGGVGGRARLEVLYSRVSGPQAVYVKSVVDSTAVVSYSCLEGAEYGLKVEEGYVYAGHNWWGDPSGPRATGNPEGKGSPIVMPWLEGRPNPRQYYEPWLDSRPVWCVEGRPPVAGFWFSPRQPYWGVNVTFYGLLSYDPDGNITGYRWEFGDGTVAEGAIVTHVFEKPGVYNVTLTVVDDTGLTGVKSKTVEVLKRPSKIEAQSFVVSRGSLAHVEARLVDGVSGGPLVGRTLSFYVDGKLVGSARTGRDGVAVVEFDTSWLGVGRHSLAVEFRGDDLYEASRAEAALEVVSYSISLEDYSASPGSVKPGGQALVSVKLRLDGEGSVQSRLEVQLLGRSYSVEEPLFPGINLVQVPIQVPGDAAAGSYDARAVLYIAGMPYASWSLHNLLTVEPVVSATVEEVRVLDLPVVGKSFRVEVKVANTGNTDARLRVRVSIEGLGEAESGEELVPLGGSASFVVNIPVPPTAYPGVYTMSIHVLDPNGKVIATSTSGVELRSVMVEPRLEDVEVDIARRGLTISLSFYNPEDRDAVFLARLVLVKGQGDCVDVKACTIYDYAETVALPARSHRTLDISVNLDTVKLEPLDTLDARLLVYDETGQYLIKEYRVARIPVLELLRRTVEVTVTPGYVAAPPGSEVDVRIDVASGMRIEGAEIVPVNGNDSIARLFLPATRADLEPGEFTTRWATLHVSPGAPLGSETTVYIVLRLDGNTLATVPVRVKVPHVALEVKEVERYRDRAIVEVSAANLDSIDLRNVVVSVKFPSGVEVLDAEPGSYTTSMAVMRVDALRPGDIASMRVKIQLRGNATASYEAVLRAVPDGARESFTLARASGVLAAGPGAQLAPANVTAPGNVTPANATATTAAPPAAGDDYAGPRAGAG</sequence>
<dbReference type="SUPFAM" id="SSF49299">
    <property type="entry name" value="PKD domain"/>
    <property type="match status" value="1"/>
</dbReference>